<dbReference type="PANTHER" id="PTHR19303:SF74">
    <property type="entry name" value="POGO TRANSPOSABLE ELEMENT WITH KRAB DOMAIN"/>
    <property type="match status" value="1"/>
</dbReference>
<evidence type="ECO:0000259" key="3">
    <source>
        <dbReference type="Pfam" id="PF03184"/>
    </source>
</evidence>
<dbReference type="Gene3D" id="1.10.10.60">
    <property type="entry name" value="Homeodomain-like"/>
    <property type="match status" value="1"/>
</dbReference>
<dbReference type="SUPFAM" id="SSF46689">
    <property type="entry name" value="Homeodomain-like"/>
    <property type="match status" value="1"/>
</dbReference>
<reference evidence="5" key="1">
    <citation type="submission" date="2022-03" db="EMBL/GenBank/DDBJ databases">
        <authorList>
            <person name="Tunstrom K."/>
        </authorList>
    </citation>
    <scope>NUCLEOTIDE SEQUENCE</scope>
</reference>
<sequence>MPRNYKRKTTRAATYTEENLRIAVAKVRSGELTNYAASVMYGIPKSTLNDRVLKKSGMLSKTLGRPPVMPYDMEQRLAKCLCTLEKWGWGLSRNEVLEITSTFIKNNKLSTPFINNQPGPDWFIAFRKRHNLSIKKPQPVEYLRKRMTDPFLIQEYFDLLKRTLNELNMDDPNRIWNLDETSVSLDPSKTKVVGAIGKPCTRTTAGTGKENITVLTTVNAAGRKLNPLIIYKGKYVYQQWLAEAREDYEFEIAYAASKRGWIETDIFYNYMRKIIIPNLGEQRPVLMIYDGHSTHVNPAVISLAVENNITILKLPAHTSHLLQPLDLAVFKSFKSIWDRKLIEWQRQNVGTKLRKQAFAEIFAETWHLTSSKVIQNGFRKGGIYPFNDNVIPTEKYDPQAYRRWLTSQKKQKVVSSLKYLCLEILNSSIASKNQSKHTDLANTFEELLLSKLTQQNLGSNKKTTKLTRVAKGAEVITRKLLEENMGHANLLQTVFSTSQITGPFNNTTTAKKQKNKNEQSFTQTDFQMPGPSNKIIGTSKVNRRMKTNSHDYQIPRSSELKKHNNNKNKVLNTKINNTQSNRHITKRHSRRQSDSTTSESGDMSTHSDSDIFELSENETIEEQSIDLDNNNELHTNIYYVPLNDEMGNANQDINTHTIALDSPSTSFSQTDNTTKNKVTILSSVRFKPENCKFVGLPAYNSLNLNQIDKNFDVSKNSKRKATIHTIDGKENTPKRMKNITHEQNNEEYCIGDTVLVRYYTKIWKYYVGVIENICVKSLRYTIHYYKSVGKKENVKFISPKRRDYDTVPENLIVKKIELIQIRENPEEYTIMNDEDNIYFE</sequence>
<evidence type="ECO:0008006" key="7">
    <source>
        <dbReference type="Google" id="ProtNLM"/>
    </source>
</evidence>
<feature type="region of interest" description="Disordered" evidence="2">
    <location>
        <begin position="506"/>
        <end position="537"/>
    </location>
</feature>
<dbReference type="Pfam" id="PF05225">
    <property type="entry name" value="HTH_psq"/>
    <property type="match status" value="1"/>
</dbReference>
<evidence type="ECO:0000256" key="1">
    <source>
        <dbReference type="ARBA" id="ARBA00004123"/>
    </source>
</evidence>
<dbReference type="EMBL" id="CAKOGL010000024">
    <property type="protein sequence ID" value="CAH2101738.1"/>
    <property type="molecule type" value="Genomic_DNA"/>
</dbReference>
<dbReference type="InterPro" id="IPR004875">
    <property type="entry name" value="DDE_SF_endonuclease_dom"/>
</dbReference>
<dbReference type="InterPro" id="IPR007889">
    <property type="entry name" value="HTH_Psq"/>
</dbReference>
<gene>
    <name evidence="5" type="ORF">EEDITHA_LOCUS16463</name>
</gene>
<evidence type="ECO:0000259" key="4">
    <source>
        <dbReference type="Pfam" id="PF05225"/>
    </source>
</evidence>
<feature type="domain" description="HTH psq-type" evidence="4">
    <location>
        <begin position="16"/>
        <end position="60"/>
    </location>
</feature>
<dbReference type="Gene3D" id="3.30.420.10">
    <property type="entry name" value="Ribonuclease H-like superfamily/Ribonuclease H"/>
    <property type="match status" value="1"/>
</dbReference>
<dbReference type="Proteomes" id="UP001153954">
    <property type="component" value="Unassembled WGS sequence"/>
</dbReference>
<feature type="domain" description="DDE-1" evidence="3">
    <location>
        <begin position="209"/>
        <end position="378"/>
    </location>
</feature>
<feature type="compositionally biased region" description="Polar residues" evidence="2">
    <location>
        <begin position="594"/>
        <end position="606"/>
    </location>
</feature>
<organism evidence="5 6">
    <name type="scientific">Euphydryas editha</name>
    <name type="common">Edith's checkerspot</name>
    <dbReference type="NCBI Taxonomy" id="104508"/>
    <lineage>
        <taxon>Eukaryota</taxon>
        <taxon>Metazoa</taxon>
        <taxon>Ecdysozoa</taxon>
        <taxon>Arthropoda</taxon>
        <taxon>Hexapoda</taxon>
        <taxon>Insecta</taxon>
        <taxon>Pterygota</taxon>
        <taxon>Neoptera</taxon>
        <taxon>Endopterygota</taxon>
        <taxon>Lepidoptera</taxon>
        <taxon>Glossata</taxon>
        <taxon>Ditrysia</taxon>
        <taxon>Papilionoidea</taxon>
        <taxon>Nymphalidae</taxon>
        <taxon>Nymphalinae</taxon>
        <taxon>Euphydryas</taxon>
    </lineage>
</organism>
<name>A0AAU9URD4_EUPED</name>
<dbReference type="PANTHER" id="PTHR19303">
    <property type="entry name" value="TRANSPOSON"/>
    <property type="match status" value="1"/>
</dbReference>
<dbReference type="Pfam" id="PF03184">
    <property type="entry name" value="DDE_1"/>
    <property type="match status" value="1"/>
</dbReference>
<dbReference type="InterPro" id="IPR036397">
    <property type="entry name" value="RNaseH_sf"/>
</dbReference>
<dbReference type="InterPro" id="IPR050863">
    <property type="entry name" value="CenT-Element_Derived"/>
</dbReference>
<feature type="region of interest" description="Disordered" evidence="2">
    <location>
        <begin position="550"/>
        <end position="609"/>
    </location>
</feature>
<accession>A0AAU9URD4</accession>
<evidence type="ECO:0000313" key="6">
    <source>
        <dbReference type="Proteomes" id="UP001153954"/>
    </source>
</evidence>
<comment type="subcellular location">
    <subcellularLocation>
        <location evidence="1">Nucleus</location>
    </subcellularLocation>
</comment>
<proteinExistence type="predicted"/>
<dbReference type="InterPro" id="IPR009057">
    <property type="entry name" value="Homeodomain-like_sf"/>
</dbReference>
<comment type="caution">
    <text evidence="5">The sequence shown here is derived from an EMBL/GenBank/DDBJ whole genome shotgun (WGS) entry which is preliminary data.</text>
</comment>
<keyword evidence="6" id="KW-1185">Reference proteome</keyword>
<evidence type="ECO:0000313" key="5">
    <source>
        <dbReference type="EMBL" id="CAH2101738.1"/>
    </source>
</evidence>
<protein>
    <recommendedName>
        <fullName evidence="7">HTH CENPB-type domain-containing protein</fullName>
    </recommendedName>
</protein>
<feature type="compositionally biased region" description="Low complexity" evidence="2">
    <location>
        <begin position="567"/>
        <end position="577"/>
    </location>
</feature>
<dbReference type="GO" id="GO:0005634">
    <property type="term" value="C:nucleus"/>
    <property type="evidence" value="ECO:0007669"/>
    <property type="project" value="UniProtKB-SubCell"/>
</dbReference>
<dbReference type="GO" id="GO:0003677">
    <property type="term" value="F:DNA binding"/>
    <property type="evidence" value="ECO:0007669"/>
    <property type="project" value="InterPro"/>
</dbReference>
<dbReference type="AlphaFoldDB" id="A0AAU9URD4"/>
<evidence type="ECO:0000256" key="2">
    <source>
        <dbReference type="SAM" id="MobiDB-lite"/>
    </source>
</evidence>